<accession>A0ABM9ZUV3</accession>
<comment type="cofactor">
    <cofactor evidence="1">
        <name>Mg(2+)</name>
        <dbReference type="ChEBI" id="CHEBI:18420"/>
    </cofactor>
</comment>
<comment type="similarity">
    <text evidence="2 10">Belongs to the TRAFAC class TrmE-Era-EngA-EngB-Septin-like GTPase superfamily. EngB GTPase family.</text>
</comment>
<dbReference type="HAMAP" id="MF_00321">
    <property type="entry name" value="GTPase_EngB"/>
    <property type="match status" value="1"/>
</dbReference>
<keyword evidence="7 10" id="KW-0342">GTP-binding</keyword>
<feature type="domain" description="EngB-type G" evidence="11">
    <location>
        <begin position="22"/>
        <end position="195"/>
    </location>
</feature>
<evidence type="ECO:0000259" key="11">
    <source>
        <dbReference type="PROSITE" id="PS51706"/>
    </source>
</evidence>
<keyword evidence="8 10" id="KW-0717">Septation</keyword>
<evidence type="ECO:0000256" key="3">
    <source>
        <dbReference type="ARBA" id="ARBA00022618"/>
    </source>
</evidence>
<dbReference type="GeneID" id="90986321"/>
<proteinExistence type="inferred from homology"/>
<dbReference type="InterPro" id="IPR019987">
    <property type="entry name" value="GTP-bd_ribosome_bio_YsxC"/>
</dbReference>
<evidence type="ECO:0000256" key="1">
    <source>
        <dbReference type="ARBA" id="ARBA00001946"/>
    </source>
</evidence>
<organism evidence="12 13">
    <name type="scientific">Pyramidobacter piscolens W5455</name>
    <dbReference type="NCBI Taxonomy" id="352165"/>
    <lineage>
        <taxon>Bacteria</taxon>
        <taxon>Thermotogati</taxon>
        <taxon>Synergistota</taxon>
        <taxon>Synergistia</taxon>
        <taxon>Synergistales</taxon>
        <taxon>Dethiosulfovibrionaceae</taxon>
        <taxon>Pyramidobacter</taxon>
    </lineage>
</organism>
<evidence type="ECO:0000256" key="7">
    <source>
        <dbReference type="ARBA" id="ARBA00023134"/>
    </source>
</evidence>
<dbReference type="PANTHER" id="PTHR11649:SF13">
    <property type="entry name" value="ENGB-TYPE G DOMAIN-CONTAINING PROTEIN"/>
    <property type="match status" value="1"/>
</dbReference>
<dbReference type="NCBIfam" id="TIGR00231">
    <property type="entry name" value="small_GTP"/>
    <property type="match status" value="1"/>
</dbReference>
<dbReference type="Gene3D" id="3.40.50.300">
    <property type="entry name" value="P-loop containing nucleotide triphosphate hydrolases"/>
    <property type="match status" value="1"/>
</dbReference>
<dbReference type="InterPro" id="IPR027417">
    <property type="entry name" value="P-loop_NTPase"/>
</dbReference>
<protein>
    <recommendedName>
        <fullName evidence="10">Probable GTP-binding protein EngB</fullName>
    </recommendedName>
</protein>
<dbReference type="InterPro" id="IPR006073">
    <property type="entry name" value="GTP-bd"/>
</dbReference>
<comment type="function">
    <text evidence="10">Necessary for normal cell division and for the maintenance of normal septation.</text>
</comment>
<evidence type="ECO:0000313" key="13">
    <source>
        <dbReference type="Proteomes" id="UP000006462"/>
    </source>
</evidence>
<keyword evidence="3 10" id="KW-0132">Cell division</keyword>
<name>A0ABM9ZUV3_9BACT</name>
<dbReference type="PANTHER" id="PTHR11649">
    <property type="entry name" value="MSS1/TRME-RELATED GTP-BINDING PROTEIN"/>
    <property type="match status" value="1"/>
</dbReference>
<evidence type="ECO:0000256" key="9">
    <source>
        <dbReference type="ARBA" id="ARBA00023306"/>
    </source>
</evidence>
<gene>
    <name evidence="12" type="primary">ysxC</name>
    <name evidence="10" type="synonym">engB</name>
    <name evidence="12" type="ORF">HMPREF7215_0568</name>
</gene>
<dbReference type="NCBIfam" id="TIGR03598">
    <property type="entry name" value="GTPase_YsxC"/>
    <property type="match status" value="1"/>
</dbReference>
<comment type="caution">
    <text evidence="12">The sequence shown here is derived from an EMBL/GenBank/DDBJ whole genome shotgun (WGS) entry which is preliminary data.</text>
</comment>
<dbReference type="CDD" id="cd01876">
    <property type="entry name" value="YihA_EngB"/>
    <property type="match status" value="1"/>
</dbReference>
<evidence type="ECO:0000256" key="4">
    <source>
        <dbReference type="ARBA" id="ARBA00022723"/>
    </source>
</evidence>
<evidence type="ECO:0000256" key="2">
    <source>
        <dbReference type="ARBA" id="ARBA00009638"/>
    </source>
</evidence>
<keyword evidence="13" id="KW-1185">Reference proteome</keyword>
<sequence>MITWKALLRCTAYRIQQFPAGSLPEVALAGRSNVGKSSLLNKLAGQKLARVSSEPGMTRSVNFFDVQAPHPFTLVDLPGFGYASRSKDERKGWASLVEGYIERRGTLALVVHLVDIRHGLLDKDRELQEWLKALDVPMQVVFTKADKIAKTKRKSVIMKYVETGLYSWNLPLACSVDEPATIEALKAQIDLYLTTALK</sequence>
<keyword evidence="4" id="KW-0479">Metal-binding</keyword>
<dbReference type="PROSITE" id="PS51706">
    <property type="entry name" value="G_ENGB"/>
    <property type="match status" value="1"/>
</dbReference>
<dbReference type="EMBL" id="ADFP01000069">
    <property type="protein sequence ID" value="EFB90700.1"/>
    <property type="molecule type" value="Genomic_DNA"/>
</dbReference>
<dbReference type="SUPFAM" id="SSF52540">
    <property type="entry name" value="P-loop containing nucleoside triphosphate hydrolases"/>
    <property type="match status" value="1"/>
</dbReference>
<keyword evidence="9 10" id="KW-0131">Cell cycle</keyword>
<evidence type="ECO:0000256" key="8">
    <source>
        <dbReference type="ARBA" id="ARBA00023210"/>
    </source>
</evidence>
<evidence type="ECO:0000256" key="10">
    <source>
        <dbReference type="HAMAP-Rule" id="MF_00321"/>
    </source>
</evidence>
<dbReference type="RefSeq" id="WP_009164856.1">
    <property type="nucleotide sequence ID" value="NZ_ADFP01000069.1"/>
</dbReference>
<dbReference type="InterPro" id="IPR030393">
    <property type="entry name" value="G_ENGB_dom"/>
</dbReference>
<evidence type="ECO:0000256" key="5">
    <source>
        <dbReference type="ARBA" id="ARBA00022741"/>
    </source>
</evidence>
<dbReference type="InterPro" id="IPR005225">
    <property type="entry name" value="Small_GTP-bd"/>
</dbReference>
<evidence type="ECO:0000313" key="12">
    <source>
        <dbReference type="EMBL" id="EFB90700.1"/>
    </source>
</evidence>
<evidence type="ECO:0000256" key="6">
    <source>
        <dbReference type="ARBA" id="ARBA00022842"/>
    </source>
</evidence>
<dbReference type="Pfam" id="PF01926">
    <property type="entry name" value="MMR_HSR1"/>
    <property type="match status" value="1"/>
</dbReference>
<reference evidence="12 13" key="1">
    <citation type="submission" date="2009-12" db="EMBL/GenBank/DDBJ databases">
        <authorList>
            <person name="Shrivastava S."/>
            <person name="Madupu R."/>
            <person name="Durkin A.S."/>
            <person name="Torralba M."/>
            <person name="Methe B."/>
            <person name="Sutton G.G."/>
            <person name="Strausberg R.L."/>
            <person name="Nelson K.E."/>
        </authorList>
    </citation>
    <scope>NUCLEOTIDE SEQUENCE [LARGE SCALE GENOMIC DNA]</scope>
    <source>
        <strain evidence="12 13">W5455</strain>
    </source>
</reference>
<keyword evidence="5 10" id="KW-0547">Nucleotide-binding</keyword>
<keyword evidence="6" id="KW-0460">Magnesium</keyword>
<dbReference type="Proteomes" id="UP000006462">
    <property type="component" value="Unassembled WGS sequence"/>
</dbReference>